<feature type="region of interest" description="Disordered" evidence="1">
    <location>
        <begin position="307"/>
        <end position="334"/>
    </location>
</feature>
<dbReference type="OrthoDB" id="8455292at2"/>
<protein>
    <recommendedName>
        <fullName evidence="4">DUF2336 domain-containing protein</fullName>
    </recommendedName>
</protein>
<comment type="caution">
    <text evidence="2">The sequence shown here is derived from an EMBL/GenBank/DDBJ whole genome shotgun (WGS) entry which is preliminary data.</text>
</comment>
<dbReference type="AlphaFoldDB" id="K8PTC0"/>
<evidence type="ECO:0000256" key="1">
    <source>
        <dbReference type="SAM" id="MobiDB-lite"/>
    </source>
</evidence>
<name>K8PTC0_9BRAD</name>
<evidence type="ECO:0000313" key="3">
    <source>
        <dbReference type="Proteomes" id="UP000001095"/>
    </source>
</evidence>
<dbReference type="EMBL" id="AGWY01000001">
    <property type="protein sequence ID" value="EKS42780.1"/>
    <property type="molecule type" value="Genomic_DNA"/>
</dbReference>
<dbReference type="HOGENOM" id="CLU_857041_0_0_5"/>
<accession>K8PTC0</accession>
<proteinExistence type="predicted"/>
<dbReference type="InterPro" id="IPR019285">
    <property type="entry name" value="DUF2336"/>
</dbReference>
<dbReference type="Pfam" id="PF10098">
    <property type="entry name" value="DUF2336"/>
    <property type="match status" value="1"/>
</dbReference>
<evidence type="ECO:0008006" key="4">
    <source>
        <dbReference type="Google" id="ProtNLM"/>
    </source>
</evidence>
<reference evidence="2 3" key="1">
    <citation type="submission" date="2012-04" db="EMBL/GenBank/DDBJ databases">
        <title>The Genome Sequence of Afipia clevelandensis ATCC 49720.</title>
        <authorList>
            <consortium name="The Broad Institute Genome Sequencing Platform"/>
            <person name="Earl A."/>
            <person name="Ward D."/>
            <person name="Feldgarden M."/>
            <person name="Gevers D."/>
            <person name="Huys G."/>
            <person name="Walker B."/>
            <person name="Young S.K."/>
            <person name="Zeng Q."/>
            <person name="Gargeya S."/>
            <person name="Fitzgerald M."/>
            <person name="Haas B."/>
            <person name="Abouelleil A."/>
            <person name="Alvarado L."/>
            <person name="Arachchi H.M."/>
            <person name="Berlin A."/>
            <person name="Chapman S.B."/>
            <person name="Goldberg J."/>
            <person name="Griggs A."/>
            <person name="Gujja S."/>
            <person name="Hansen M."/>
            <person name="Howarth C."/>
            <person name="Imamovic A."/>
            <person name="Larimer J."/>
            <person name="McCowen C."/>
            <person name="Montmayeur A."/>
            <person name="Murphy C."/>
            <person name="Neiman D."/>
            <person name="Pearson M."/>
            <person name="Priest M."/>
            <person name="Roberts A."/>
            <person name="Saif S."/>
            <person name="Shea T."/>
            <person name="Sisk P."/>
            <person name="Sykes S."/>
            <person name="Wortman J."/>
            <person name="Nusbaum C."/>
            <person name="Birren B."/>
        </authorList>
    </citation>
    <scope>NUCLEOTIDE SEQUENCE [LARGE SCALE GENOMIC DNA]</scope>
    <source>
        <strain evidence="2 3">ATCC 49720</strain>
    </source>
</reference>
<dbReference type="Proteomes" id="UP000001095">
    <property type="component" value="Unassembled WGS sequence"/>
</dbReference>
<evidence type="ECO:0000313" key="2">
    <source>
        <dbReference type="EMBL" id="EKS42780.1"/>
    </source>
</evidence>
<dbReference type="PATRIC" id="fig|883079.3.peg.337"/>
<gene>
    <name evidence="2" type="ORF">HMPREF9696_00323</name>
</gene>
<keyword evidence="3" id="KW-1185">Reference proteome</keyword>
<sequence length="334" mass="36702">MEHDATRVSGMTNLPMFQGFDGLMTLSRREGVDIRPTLLRVLTDLYVQTPNHTRDEERQFGELASRLIDEVDDATRAAVRARLAIYPNTPREIAWKLQLTRRTEEQSRPEETFELDPAADLEIVSEPEASSAPAIPSPIMSMQPDDAAKLIEMFLGADKIHRAQMLRGLTATPLKPSTPVDPKRAARAVATLEQAALAADTGGFVAELADSLILTSKVASQVVNEAGGEPLACALKALGMPGESYQRVLLFLNPALGASVMDVYRLARLYEVIDLRTALIMLAAWRGSALAVTRAKYRPALYDDERQRARHVPAQSRPVVQPGTQLPARDRSRG</sequence>
<organism evidence="2 3">
    <name type="scientific">Afipia clevelandensis ATCC 49720</name>
    <dbReference type="NCBI Taxonomy" id="883079"/>
    <lineage>
        <taxon>Bacteria</taxon>
        <taxon>Pseudomonadati</taxon>
        <taxon>Pseudomonadota</taxon>
        <taxon>Alphaproteobacteria</taxon>
        <taxon>Hyphomicrobiales</taxon>
        <taxon>Nitrobacteraceae</taxon>
        <taxon>Afipia</taxon>
    </lineage>
</organism>